<keyword evidence="6 10" id="KW-0442">Lipid degradation</keyword>
<comment type="catalytic activity">
    <reaction evidence="9 11">
        <text>a 1-acyl-sn-glycero-3-phosphocholine + H2O = sn-glycerol 3-phosphocholine + a fatty acid + H(+)</text>
        <dbReference type="Rhea" id="RHEA:15177"/>
        <dbReference type="ChEBI" id="CHEBI:15377"/>
        <dbReference type="ChEBI" id="CHEBI:15378"/>
        <dbReference type="ChEBI" id="CHEBI:16870"/>
        <dbReference type="ChEBI" id="CHEBI:28868"/>
        <dbReference type="ChEBI" id="CHEBI:58168"/>
        <dbReference type="EC" id="3.1.1.5"/>
    </reaction>
</comment>
<protein>
    <recommendedName>
        <fullName evidence="3 11">Lysophospholipase</fullName>
        <ecNumber evidence="3 11">3.1.1.5</ecNumber>
    </recommendedName>
</protein>
<evidence type="ECO:0000259" key="12">
    <source>
        <dbReference type="PROSITE" id="PS51210"/>
    </source>
</evidence>
<dbReference type="AlphaFoldDB" id="A0A5N6ERM0"/>
<gene>
    <name evidence="13" type="ORF">BDV33DRAFT_204448</name>
</gene>
<dbReference type="GO" id="GO:0005829">
    <property type="term" value="C:cytosol"/>
    <property type="evidence" value="ECO:0007669"/>
    <property type="project" value="TreeGrafter"/>
</dbReference>
<accession>A0A5N6ERM0</accession>
<proteinExistence type="inferred from homology"/>
<name>A0A5N6ERM0_9EURO</name>
<evidence type="ECO:0000256" key="4">
    <source>
        <dbReference type="ARBA" id="ARBA00022729"/>
    </source>
</evidence>
<evidence type="ECO:0000313" key="13">
    <source>
        <dbReference type="EMBL" id="KAB8219533.1"/>
    </source>
</evidence>
<feature type="chain" id="PRO_5025096025" description="Lysophospholipase" evidence="11">
    <location>
        <begin position="20"/>
        <end position="332"/>
    </location>
</feature>
<evidence type="ECO:0000256" key="6">
    <source>
        <dbReference type="ARBA" id="ARBA00022963"/>
    </source>
</evidence>
<evidence type="ECO:0000256" key="11">
    <source>
        <dbReference type="RuleBase" id="RU362103"/>
    </source>
</evidence>
<comment type="similarity">
    <text evidence="2 11">Belongs to the lysophospholipase family.</text>
</comment>
<dbReference type="SUPFAM" id="SSF52151">
    <property type="entry name" value="FabD/lysophospholipase-like"/>
    <property type="match status" value="1"/>
</dbReference>
<keyword evidence="5 10" id="KW-0378">Hydrolase</keyword>
<dbReference type="Pfam" id="PF01735">
    <property type="entry name" value="PLA2_B"/>
    <property type="match status" value="1"/>
</dbReference>
<keyword evidence="7 10" id="KW-0443">Lipid metabolism</keyword>
<evidence type="ECO:0000256" key="7">
    <source>
        <dbReference type="ARBA" id="ARBA00023098"/>
    </source>
</evidence>
<dbReference type="SMART" id="SM00022">
    <property type="entry name" value="PLAc"/>
    <property type="match status" value="1"/>
</dbReference>
<evidence type="ECO:0000256" key="9">
    <source>
        <dbReference type="ARBA" id="ARBA00049531"/>
    </source>
</evidence>
<comment type="function">
    <text evidence="1">Catalyzes the release of fatty acids from lysophospholipids.</text>
</comment>
<dbReference type="InterPro" id="IPR016035">
    <property type="entry name" value="Acyl_Trfase/lysoPLipase"/>
</dbReference>
<dbReference type="EC" id="3.1.1.5" evidence="3 11"/>
<reference evidence="13 14" key="1">
    <citation type="submission" date="2019-04" db="EMBL/GenBank/DDBJ databases">
        <title>Fungal friends and foes A comparative genomics study of 23 Aspergillus species from section Flavi.</title>
        <authorList>
            <consortium name="DOE Joint Genome Institute"/>
            <person name="Kjaerbolling I."/>
            <person name="Vesth T.C."/>
            <person name="Frisvad J.C."/>
            <person name="Nybo J.L."/>
            <person name="Theobald S."/>
            <person name="Kildgaard S."/>
            <person name="Petersen T.I."/>
            <person name="Kuo A."/>
            <person name="Sato A."/>
            <person name="Lyhne E.K."/>
            <person name="Kogle M.E."/>
            <person name="Wiebenga A."/>
            <person name="Kun R.S."/>
            <person name="Lubbers R.J."/>
            <person name="Makela M.R."/>
            <person name="Barry K."/>
            <person name="Chovatia M."/>
            <person name="Clum A."/>
            <person name="Daum C."/>
            <person name="Haridas S."/>
            <person name="He G."/>
            <person name="LaButti K."/>
            <person name="Lipzen A."/>
            <person name="Mondo S."/>
            <person name="Pangilinan J."/>
            <person name="Riley R."/>
            <person name="Salamov A."/>
            <person name="Simmons B.A."/>
            <person name="Magnuson J.K."/>
            <person name="Henrissat B."/>
            <person name="Mortensen U.H."/>
            <person name="Larsen T.O."/>
            <person name="De vries R.P."/>
            <person name="Grigoriev I.V."/>
            <person name="Machida M."/>
            <person name="Baker S.E."/>
            <person name="Andersen M.R."/>
        </authorList>
    </citation>
    <scope>NUCLEOTIDE SEQUENCE [LARGE SCALE GENOMIC DNA]</scope>
    <source>
        <strain evidence="13 14">CBS 126849</strain>
    </source>
</reference>
<dbReference type="Proteomes" id="UP000326799">
    <property type="component" value="Unassembled WGS sequence"/>
</dbReference>
<dbReference type="InterPro" id="IPR002642">
    <property type="entry name" value="LysoPLipase_cat_dom"/>
</dbReference>
<evidence type="ECO:0000256" key="5">
    <source>
        <dbReference type="ARBA" id="ARBA00022801"/>
    </source>
</evidence>
<dbReference type="GO" id="GO:0005783">
    <property type="term" value="C:endoplasmic reticulum"/>
    <property type="evidence" value="ECO:0007669"/>
    <property type="project" value="TreeGrafter"/>
</dbReference>
<dbReference type="GO" id="GO:0046475">
    <property type="term" value="P:glycerophospholipid catabolic process"/>
    <property type="evidence" value="ECO:0007669"/>
    <property type="project" value="TreeGrafter"/>
</dbReference>
<dbReference type="PANTHER" id="PTHR10728">
    <property type="entry name" value="CYTOSOLIC PHOSPHOLIPASE A2"/>
    <property type="match status" value="1"/>
</dbReference>
<evidence type="ECO:0000256" key="10">
    <source>
        <dbReference type="PROSITE-ProRule" id="PRU00555"/>
    </source>
</evidence>
<organism evidence="13 14">
    <name type="scientific">Aspergillus novoparasiticus</name>
    <dbReference type="NCBI Taxonomy" id="986946"/>
    <lineage>
        <taxon>Eukaryota</taxon>
        <taxon>Fungi</taxon>
        <taxon>Dikarya</taxon>
        <taxon>Ascomycota</taxon>
        <taxon>Pezizomycotina</taxon>
        <taxon>Eurotiomycetes</taxon>
        <taxon>Eurotiomycetidae</taxon>
        <taxon>Eurotiales</taxon>
        <taxon>Aspergillaceae</taxon>
        <taxon>Aspergillus</taxon>
        <taxon>Aspergillus subgen. Circumdati</taxon>
    </lineage>
</organism>
<sequence length="332" mass="35732">MHISAIILLASTLLLGACGIPAIELPSVSRHYTPIKTLCPEGTLVRPATGLSTEEMEYRAKRKRVADEALKRWLVKTKDGFDVDRIELPTIGLTTSGGDYRSFLVGAGVIQGLDERDSNETTSGLFQALTYQAGLSGGAWLLSSLAGNNYPTVTQLKNVLWVEGFQNGLLQPGGSDSGAYEEIALDITEKRAAGFEITLTDPYGRFLSYQLFAGPDYGGNLTVSSITEMSSFTSHAVPYPVIVSLGVKTFSDECIPGPNGTIYEFTPFEFGSWDSDVNAFTSLKYLGTSLSNGEPLAADDCTANYDNLGYILGTSSHVFNMVCSETIHDSIP</sequence>
<dbReference type="GO" id="GO:0004623">
    <property type="term" value="F:phospholipase A2 activity"/>
    <property type="evidence" value="ECO:0007669"/>
    <property type="project" value="TreeGrafter"/>
</dbReference>
<evidence type="ECO:0000256" key="1">
    <source>
        <dbReference type="ARBA" id="ARBA00002169"/>
    </source>
</evidence>
<evidence type="ECO:0000256" key="2">
    <source>
        <dbReference type="ARBA" id="ARBA00008780"/>
    </source>
</evidence>
<dbReference type="GO" id="GO:0004622">
    <property type="term" value="F:phosphatidylcholine lysophospholipase activity"/>
    <property type="evidence" value="ECO:0007669"/>
    <property type="project" value="UniProtKB-EC"/>
</dbReference>
<keyword evidence="4 11" id="KW-0732">Signal</keyword>
<feature type="signal peptide" evidence="11">
    <location>
        <begin position="1"/>
        <end position="19"/>
    </location>
</feature>
<evidence type="ECO:0000256" key="8">
    <source>
        <dbReference type="ARBA" id="ARBA00023180"/>
    </source>
</evidence>
<dbReference type="PANTHER" id="PTHR10728:SF33">
    <property type="entry name" value="LYSOPHOSPHOLIPASE 1-RELATED"/>
    <property type="match status" value="1"/>
</dbReference>
<feature type="domain" description="PLA2c" evidence="12">
    <location>
        <begin position="38"/>
        <end position="332"/>
    </location>
</feature>
<dbReference type="EMBL" id="ML733438">
    <property type="protein sequence ID" value="KAB8219533.1"/>
    <property type="molecule type" value="Genomic_DNA"/>
</dbReference>
<keyword evidence="8" id="KW-0325">Glycoprotein</keyword>
<dbReference type="Gene3D" id="3.40.1090.10">
    <property type="entry name" value="Cytosolic phospholipase A2 catalytic domain"/>
    <property type="match status" value="1"/>
</dbReference>
<dbReference type="PROSITE" id="PS51210">
    <property type="entry name" value="PLA2C"/>
    <property type="match status" value="1"/>
</dbReference>
<evidence type="ECO:0000256" key="3">
    <source>
        <dbReference type="ARBA" id="ARBA00013274"/>
    </source>
</evidence>
<evidence type="ECO:0000313" key="14">
    <source>
        <dbReference type="Proteomes" id="UP000326799"/>
    </source>
</evidence>
<keyword evidence="14" id="KW-1185">Reference proteome</keyword>